<dbReference type="PANTHER" id="PTHR10855:SF1">
    <property type="entry name" value="26S PROTEASOME NON-ATPASE REGULATORY SUBUNIT 12"/>
    <property type="match status" value="1"/>
</dbReference>
<dbReference type="InterPro" id="IPR040134">
    <property type="entry name" value="PSMD12/CSN4"/>
</dbReference>
<dbReference type="PANTHER" id="PTHR10855">
    <property type="entry name" value="26S PROTEASOME NON-ATPASE REGULATORY SUBUNIT 12/COP9 SIGNALOSOME COMPLEX SUBUNIT 4"/>
    <property type="match status" value="1"/>
</dbReference>
<evidence type="ECO:0000313" key="2">
    <source>
        <dbReference type="EMBL" id="VDO02769.1"/>
    </source>
</evidence>
<reference evidence="2 3" key="2">
    <citation type="submission" date="2018-11" db="EMBL/GenBank/DDBJ databases">
        <authorList>
            <consortium name="Pathogen Informatics"/>
        </authorList>
    </citation>
    <scope>NUCLEOTIDE SEQUENCE [LARGE SCALE GENOMIC DNA]</scope>
</reference>
<dbReference type="GO" id="GO:0008541">
    <property type="term" value="C:proteasome regulatory particle, lid subcomplex"/>
    <property type="evidence" value="ECO:0007669"/>
    <property type="project" value="TreeGrafter"/>
</dbReference>
<feature type="domain" description="26S proteasome regulatory subunit RPN5 C-terminal" evidence="1">
    <location>
        <begin position="86"/>
        <end position="116"/>
    </location>
</feature>
<organism evidence="4">
    <name type="scientific">Rodentolepis nana</name>
    <name type="common">Dwarf tapeworm</name>
    <name type="synonym">Hymenolepis nana</name>
    <dbReference type="NCBI Taxonomy" id="102285"/>
    <lineage>
        <taxon>Eukaryota</taxon>
        <taxon>Metazoa</taxon>
        <taxon>Spiralia</taxon>
        <taxon>Lophotrochozoa</taxon>
        <taxon>Platyhelminthes</taxon>
        <taxon>Cestoda</taxon>
        <taxon>Eucestoda</taxon>
        <taxon>Cyclophyllidea</taxon>
        <taxon>Hymenolepididae</taxon>
        <taxon>Rodentolepis</taxon>
    </lineage>
</organism>
<keyword evidence="3" id="KW-1185">Reference proteome</keyword>
<name>A0A0R3TIM2_RODNA</name>
<protein>
    <submittedName>
        <fullName evidence="4">RPN5_C domain-containing protein</fullName>
    </submittedName>
</protein>
<dbReference type="STRING" id="102285.A0A0R3TIM2"/>
<dbReference type="AlphaFoldDB" id="A0A0R3TIM2"/>
<dbReference type="GO" id="GO:0005737">
    <property type="term" value="C:cytoplasm"/>
    <property type="evidence" value="ECO:0007669"/>
    <property type="project" value="TreeGrafter"/>
</dbReference>
<evidence type="ECO:0000313" key="4">
    <source>
        <dbReference type="WBParaSite" id="HNAJ_0000691301-mRNA-1"/>
    </source>
</evidence>
<dbReference type="Proteomes" id="UP000278807">
    <property type="component" value="Unassembled WGS sequence"/>
</dbReference>
<gene>
    <name evidence="2" type="ORF">HNAJ_LOCUS6909</name>
</gene>
<accession>A0A0R3TIM2</accession>
<reference evidence="4" key="1">
    <citation type="submission" date="2017-02" db="UniProtKB">
        <authorList>
            <consortium name="WormBaseParasite"/>
        </authorList>
    </citation>
    <scope>IDENTIFICATION</scope>
</reference>
<proteinExistence type="predicted"/>
<dbReference type="InterPro" id="IPR040896">
    <property type="entry name" value="RPN5_C"/>
</dbReference>
<dbReference type="WBParaSite" id="HNAJ_0000691301-mRNA-1">
    <property type="protein sequence ID" value="HNAJ_0000691301-mRNA-1"/>
    <property type="gene ID" value="HNAJ_0000691301"/>
</dbReference>
<dbReference type="Pfam" id="PF18098">
    <property type="entry name" value="RPN5_C"/>
    <property type="match status" value="1"/>
</dbReference>
<evidence type="ECO:0000259" key="1">
    <source>
        <dbReference type="Pfam" id="PF18098"/>
    </source>
</evidence>
<evidence type="ECO:0000313" key="3">
    <source>
        <dbReference type="Proteomes" id="UP000278807"/>
    </source>
</evidence>
<dbReference type="EMBL" id="UZAE01009015">
    <property type="protein sequence ID" value="VDO02769.1"/>
    <property type="molecule type" value="Genomic_DNA"/>
</dbReference>
<dbReference type="OrthoDB" id="268763at2759"/>
<sequence>MNRVTGETDSPKSAFLDWHSFCISVLRLEPPLFPLFLKGFVNGAPFAIACEAEDCLCKLVVKKTVQAKIDRLENVVRFTENKLATDILNDWSHNVSSLMSLINEATHLINKERMVHAV</sequence>